<evidence type="ECO:0000256" key="1">
    <source>
        <dbReference type="SAM" id="Phobius"/>
    </source>
</evidence>
<keyword evidence="1" id="KW-0812">Transmembrane</keyword>
<proteinExistence type="predicted"/>
<dbReference type="AlphaFoldDB" id="A0A382XLT8"/>
<evidence type="ECO:0000313" key="2">
    <source>
        <dbReference type="EMBL" id="SVD71565.1"/>
    </source>
</evidence>
<dbReference type="EMBL" id="UINC01168505">
    <property type="protein sequence ID" value="SVD71565.1"/>
    <property type="molecule type" value="Genomic_DNA"/>
</dbReference>
<keyword evidence="1" id="KW-0472">Membrane</keyword>
<feature type="transmembrane region" description="Helical" evidence="1">
    <location>
        <begin position="39"/>
        <end position="57"/>
    </location>
</feature>
<organism evidence="2">
    <name type="scientific">marine metagenome</name>
    <dbReference type="NCBI Taxonomy" id="408172"/>
    <lineage>
        <taxon>unclassified sequences</taxon>
        <taxon>metagenomes</taxon>
        <taxon>ecological metagenomes</taxon>
    </lineage>
</organism>
<gene>
    <name evidence="2" type="ORF">METZ01_LOCUS424419</name>
</gene>
<sequence length="58" mass="7060">MDERIKTVFNNMDTMEDLFTNHLHHHEMWEQDMKGTMKWWMGVMLTMCAAAMGYVRFM</sequence>
<reference evidence="2" key="1">
    <citation type="submission" date="2018-05" db="EMBL/GenBank/DDBJ databases">
        <authorList>
            <person name="Lanie J.A."/>
            <person name="Ng W.-L."/>
            <person name="Kazmierczak K.M."/>
            <person name="Andrzejewski T.M."/>
            <person name="Davidsen T.M."/>
            <person name="Wayne K.J."/>
            <person name="Tettelin H."/>
            <person name="Glass J.I."/>
            <person name="Rusch D."/>
            <person name="Podicherti R."/>
            <person name="Tsui H.-C.T."/>
            <person name="Winkler M.E."/>
        </authorList>
    </citation>
    <scope>NUCLEOTIDE SEQUENCE</scope>
</reference>
<accession>A0A382XLT8</accession>
<name>A0A382XLT8_9ZZZZ</name>
<protein>
    <submittedName>
        <fullName evidence="2">Uncharacterized protein</fullName>
    </submittedName>
</protein>
<keyword evidence="1" id="KW-1133">Transmembrane helix</keyword>